<dbReference type="RefSeq" id="WP_183271710.1">
    <property type="nucleotide sequence ID" value="NZ_CP133838.1"/>
</dbReference>
<proteinExistence type="inferred from homology"/>
<feature type="domain" description="Nudix hydrolase" evidence="4">
    <location>
        <begin position="1"/>
        <end position="141"/>
    </location>
</feature>
<evidence type="ECO:0000256" key="3">
    <source>
        <dbReference type="RuleBase" id="RU003476"/>
    </source>
</evidence>
<dbReference type="Pfam" id="PF00293">
    <property type="entry name" value="NUDIX"/>
    <property type="match status" value="1"/>
</dbReference>
<dbReference type="GO" id="GO:0004170">
    <property type="term" value="F:dUTP diphosphatase activity"/>
    <property type="evidence" value="ECO:0007669"/>
    <property type="project" value="UniProtKB-EC"/>
</dbReference>
<dbReference type="InterPro" id="IPR000086">
    <property type="entry name" value="NUDIX_hydrolase_dom"/>
</dbReference>
<dbReference type="GO" id="GO:0047840">
    <property type="term" value="F:dCTP diphosphatase activity"/>
    <property type="evidence" value="ECO:0007669"/>
    <property type="project" value="UniProtKB-EC"/>
</dbReference>
<evidence type="ECO:0000256" key="2">
    <source>
        <dbReference type="ARBA" id="ARBA00022801"/>
    </source>
</evidence>
<organism evidence="5 6">
    <name type="scientific">Buttiauxella selenatireducens</name>
    <dbReference type="NCBI Taxonomy" id="3073902"/>
    <lineage>
        <taxon>Bacteria</taxon>
        <taxon>Pseudomonadati</taxon>
        <taxon>Pseudomonadota</taxon>
        <taxon>Gammaproteobacteria</taxon>
        <taxon>Enterobacterales</taxon>
        <taxon>Enterobacteriaceae</taxon>
        <taxon>Buttiauxella</taxon>
    </lineage>
</organism>
<dbReference type="PANTHER" id="PTHR43046:SF2">
    <property type="entry name" value="8-OXO-DGTP DIPHOSPHATASE-RELATED"/>
    <property type="match status" value="1"/>
</dbReference>
<dbReference type="Gene3D" id="3.90.79.10">
    <property type="entry name" value="Nucleoside Triphosphate Pyrophosphohydrolase"/>
    <property type="match status" value="1"/>
</dbReference>
<protein>
    <submittedName>
        <fullName evidence="5">Nucleoside triphosphatase NudI</fullName>
        <ecNumber evidence="5">3.6.1.12</ecNumber>
        <ecNumber evidence="5">3.6.1.23</ecNumber>
    </submittedName>
</protein>
<evidence type="ECO:0000313" key="5">
    <source>
        <dbReference type="EMBL" id="WMY72615.1"/>
    </source>
</evidence>
<dbReference type="PANTHER" id="PTHR43046">
    <property type="entry name" value="GDP-MANNOSE MANNOSYL HYDROLASE"/>
    <property type="match status" value="1"/>
</dbReference>
<dbReference type="EC" id="3.6.1.12" evidence="5"/>
<comment type="cofactor">
    <cofactor evidence="1">
        <name>Mg(2+)</name>
        <dbReference type="ChEBI" id="CHEBI:18420"/>
    </cofactor>
</comment>
<evidence type="ECO:0000256" key="1">
    <source>
        <dbReference type="ARBA" id="ARBA00001946"/>
    </source>
</evidence>
<dbReference type="EC" id="3.6.1.23" evidence="5"/>
<dbReference type="EMBL" id="CP133838">
    <property type="protein sequence ID" value="WMY72615.1"/>
    <property type="molecule type" value="Genomic_DNA"/>
</dbReference>
<dbReference type="PROSITE" id="PS51462">
    <property type="entry name" value="NUDIX"/>
    <property type="match status" value="1"/>
</dbReference>
<evidence type="ECO:0000259" key="4">
    <source>
        <dbReference type="PROSITE" id="PS51462"/>
    </source>
</evidence>
<dbReference type="InterPro" id="IPR015797">
    <property type="entry name" value="NUDIX_hydrolase-like_dom_sf"/>
</dbReference>
<reference evidence="5 6" key="1">
    <citation type="submission" date="2023-09" db="EMBL/GenBank/DDBJ databases">
        <title>Buttiauxella selenatireducens sp. nov., isolated from the rhizosphere of Cardamine hupingshanesis.</title>
        <authorList>
            <person name="Zhang S."/>
            <person name="Xu Z."/>
            <person name="Wang H."/>
            <person name="Guo Y."/>
        </authorList>
    </citation>
    <scope>NUCLEOTIDE SEQUENCE [LARGE SCALE GENOMIC DNA]</scope>
    <source>
        <strain evidence="5 6">R73</strain>
    </source>
</reference>
<evidence type="ECO:0000313" key="6">
    <source>
        <dbReference type="Proteomes" id="UP001246690"/>
    </source>
</evidence>
<gene>
    <name evidence="5" type="primary">nudI</name>
    <name evidence="5" type="ORF">RHD99_14120</name>
</gene>
<accession>A0ABY9S6N3</accession>
<dbReference type="PROSITE" id="PS00893">
    <property type="entry name" value="NUDIX_BOX"/>
    <property type="match status" value="1"/>
</dbReference>
<name>A0ABY9S6N3_9ENTR</name>
<keyword evidence="2 3" id="KW-0378">Hydrolase</keyword>
<sequence>MRQRVIVCPIIENNGEVLLCKMANDRGVFPGQWALSGGGMEPGENVEQALLREISEELGAELQITRITPWTFSDDVRTKTYADGTKEEIYMIYLLFNCVSANRQITFNEEFQEIAWVKPADLHRYDLNEATKATFTKKGWL</sequence>
<dbReference type="NCBIfam" id="NF012016">
    <property type="entry name" value="PRK15472.1"/>
    <property type="match status" value="1"/>
</dbReference>
<keyword evidence="6" id="KW-1185">Reference proteome</keyword>
<dbReference type="Proteomes" id="UP001246690">
    <property type="component" value="Chromosome"/>
</dbReference>
<dbReference type="InterPro" id="IPR020084">
    <property type="entry name" value="NUDIX_hydrolase_CS"/>
</dbReference>
<dbReference type="InterPro" id="IPR020476">
    <property type="entry name" value="Nudix_hydrolase"/>
</dbReference>
<dbReference type="SUPFAM" id="SSF55811">
    <property type="entry name" value="Nudix"/>
    <property type="match status" value="1"/>
</dbReference>
<dbReference type="PRINTS" id="PR00502">
    <property type="entry name" value="NUDIXFAMILY"/>
</dbReference>
<comment type="similarity">
    <text evidence="3">Belongs to the Nudix hydrolase family.</text>
</comment>